<dbReference type="Proteomes" id="UP000626109">
    <property type="component" value="Unassembled WGS sequence"/>
</dbReference>
<dbReference type="EMBL" id="CAJNNW010004171">
    <property type="protein sequence ID" value="CAE8646166.1"/>
    <property type="molecule type" value="Genomic_DNA"/>
</dbReference>
<dbReference type="Pfam" id="PF20173">
    <property type="entry name" value="ZnF_RZ-type"/>
    <property type="match status" value="1"/>
</dbReference>
<sequence length="4810" mass="529183">MFVKPGIRVEGAPTEFAVVPALHMESLITDPASPSQQEGQRHVHQLHVVVPEFEPTAAGANLENRFPSLAQPAPPTRETDLRLQSVLAAVSFEQAPRSGAQSEEPQCSAEGKGKPAGQDSGPGDIPRTCDDAPTNIHSLASGAVQPCQEVGTASSSAAAIPASGASTESVVSAASPLLPEPIIRGGSSRGLLCGILCGILSGFSGFWQSTGRQHRLEEAVHQAMRLPLDELSLSTLLSHFEQVGEQQPAEVEEALQAAIQAMQQLERRFRQHLAQSGGTRVPILASREMARGLEEKIQELLGLPHAGPLSMGRRQRLGTTLSKDPGAVPFYFFAPAVEGLELLVLGSLPQLGSAKFKPLRGQPCLPLLVHDGVSGRYVVARALLPPPATCQGAWFDFVVCAAKEGYFVAELGQVQQVRGDERRRQVLQGVTSLPLSRLCFQSAPDWLFQLATADVRVNTCVCNMHIWSDLLRAVGDEADEVSLLGAVQAVPPLAVAPVEPTGIMCFNLRQLLFLLTVAGPGGQMDLLPAAFDALLARSLQLLMQPACEEASCMQEVQRVGNTTTCSVPSMMHDIDSSISEAEKGFLSRQLQQKLLPNALVGILAGGLLAALVHSQGIEDIPRHQKGQSIAGKDYQQALQQLTPFLAQSPTGMSTWNLERYLASICPSVSCLLLLMDAAREAAHESILSCRLCATLDLTELSELMQEAPGHQVWFDKAKLSKAWIHVLHAAALRHSQKDFAAFRIWANEQQAVFIHHYGCFAVTLLCVFGNATQTTQIPCTDLLSLALDVVEQAGTDKDWKGVQREFDQLSSESDRLLGSQPEVDGFLTWAPVLQRLALLPPDRIGSCAKEVACSLFQQISISQIFQVLNQRSFPDWPFPEELQVSAAKTLRGEYLSVPRPEQERLCGMVEVMADSSSVALARHLLEELAGIHSGSWQESLGDTACQRLPDWARRFPSPSLTGQYQQLQVDFREAFGLVAGLQLPLASMRLLAHEGGQFQEAVARYKAADQRVLLVARNRLRKLDDCKESFGLIAIASRWQPLMKKRLLNLWEEAQLVSCQWASARACDLEASCEKIVAKLPDATSIRALDASPRIRTAVLPAVLETSPPQDEFLDLILSISKSWAKLFNALLQRTISLQDAWGLDISSCRTESIKEWLSLEMRSATSLSPVPDSVDVEEVAVSLQALTGLRQAVTLMTAMSVVLRAMHDGGRFIVDESSQRLDSHLVRSLHLDWNVCRLAEIHSYDISHVVDLDAGSPAANALCALEKQHELLRMVASEQSCLDFLCQPNRYQEFLIMVRENTTDFGRLELTALHDLEMLRPFLVSCILAEAHTLDSFTTALQHHASPPVCELLGRADEVMLVTGRMYQALSRDVVGQDTLLIDRLEAGDWIIRDEGGTHLALGSEQHHLEDLQRARDRLMLDTARPNSGAMEAEHLRRDRTLLLHEVLQLTQSLLEVRCKLFERGLQPPAEHRIPLCRGNSPGASGTMAVQKIQQLLQQQHEALSQWDSADIELRLRYPGLNFFTHRDLRTLASPQLSLPELAALIRGRDEALALDAERLAVLHQELAPASTLASNVWRWMSEPQSDSRMNPMVQREVAEAQRVAKLLTALPRRSPLEVSATNAGTFLGLRPGRPNLLLVQEAAAATLTTLSLFEAAQNSMPAADQVLLCSQETQEEELRLFLLRCMLSPQLCASSRGIDGGVTGARLHVLLSPGELCYRAQEYFLGLWQRLSDRLGTSAGRGSFLLAIVSRSADRNLLCDAFRGFQQEPPALRLQRLRAMLASKVTFVSSESPCSGKTLWVTTECERRGWNLTRITLNETTTDADVAARLNESRQARAALLMVSPLVPPSRVDACLFRILVLRCLAFADGRPFVPAPGTHLFVEVPNALTTDSMTAGIGLAKLARVQIVPGHPRDLNTSHGHIQYACRYLRALQDRALEQHVHLRTPLAHEECLRLLGENGPRSDSGRTLAEAPLVRSVHFVRLISRLFRYLEGQETRGGALSRETCQARRCRDLKLRLQQSFCSLAAELSSRPLLLKSFLPEQASTLDLPAKDDSRSFRLLKVWSERLVFFPASHQQRGTTDVTALVVPICRSLSQVSAKEKDMWHRLGFQLWNFTELQPSSDTQFGEGEQFLNSIFGVCASEAQLLEHVRQLRRDPALRSFTLTVDNLMKMVAVYFRVEAGVPVVLMGESGCGKSAVIRFLARFLCLQVFTLDVHGGLVEQDVVSFMSDAIAVAYSDPNREVWVFLDEINTASCVGLFRELVCDGTMRGTALPEKLRVLAACNPYRRQSRAISSAGLHLASEPASVRPHGLAPLEQLVYAVYPLPASLIECAWDFGMLSGAEERRYAKAILSGIPDLGPEPEPMLACLVHMTVACHAFVRKYAQDVSAVSLRDICRLRNLTIYYVEKLKLQRAGREQQGREVLDAFFVAFCLCYWFRLAGQQRQSLLREVQAQLSAALGSDKRAEWVWLRGRWCSLREAMAETWPQLPSAWQLQLASSMEEVIRAQLDWMMAAMAPLPPGVAANQALKENIFVMVVCIDARVPLITVGKPGSSKSLAMQIIRDRFQRETKSVRLRDMQLPDIGVFPYQCSKHTTAQDIERRFRDAQRYEQGLQGEERRGVVFLDEIGLAERSPDLPLKVLHKLLEMPENQVSFVGLSNWALDAAKMNRCLLLSRNDASHEDLRATATAIVATGRESALLTSHLAIFGSAFLQVCEALQRRGYGNFSGLRDFYAFIKLLDGLLPGGATEVQPELLVKAILRSFSGVPESLLPDVILQPFFSTCGAILKPRFASLSELPLPVLTLLHDSLADLPAADGSAAGARHLMIFAPSAPVAAELLQRELLQNRHVSVTFGSSFSADRSVAHIYRGIAQVKYCMEVGGCVILVHSEDIYESLYDMLNQFYTRALGRNLCRLAIGAESRQCEVHAAFRCIVVADEACEFECPAPLLNRFEKQRLRYSSFLSERYAALHPPLMDWASSIAGSRGSGPGADAPSGILGFDGELVSGLLLAAQQRNIPATESADGEVPDREEVVCPGPAPDEARTADNAREGGSEAVEQGGGSVTGQHHPAAERPQVVQGAMSWAQERLLDLLAPETWVRHHGATGSLAPASRSLRQVLMQVQALHESADLLIFTFAAPEGSLLQFVPDGRSTSLHMLGSIHAASDAQRLVNTFFAEAGKELLLLQCIPAQPGHQLQSCRMVQHVLHMVAERRQQCSEAPKHVVLIMHLVKGVPATPLPVAYQARPGVGVLLLDELADLPPWEAKVLSHSGGVGWWQAVLSKELLLGVAERSLRRLALVPLQAQHMAGQASQQELLQSMGALRGLLGVPGFGTQLLQHALRELEHMGSFAPGWQARITDSDLARAGSFRRAQLRHVEKALLGAVEQMVTLAALGSTGQAFAFPADAATLRLWQGFMESEALHDAALSQDRATALLARLAPLRPMLCCPFSAVLFEVLDGACVLAQGSASGESDSANAWISMRLLTGSMPWKLADWCNEHACRLYCTDALRIVSRDHGQAEPINLNVASGFVYDFAHELASGFHTLGPDQIHLSLRRFWPILVSVNGLIASARQSKQEELWESFRRVVARLRVQQSTEVQSCMMRRVFDWALVMASPMAFESYSLQGFGECLQGIEFVLHSLIQAAAANDIQQLDGTLQGQLEAELVNTRFVKIVAVSLVLPLNLGWRALRELHSAVRELRSRELNLQELGELMVAICPLTRPWAQQLQDLLWSSSSAIPVGPPQAKDLARVRHFFSGVVGRAVGHRHALDLALFLALGGASRTARSSHEQPALQAMRWLQERLGGPVLSTNDQVNLARSLLLSTSPEVRQGLEAVIAAESQRNGCRDHQAAAIVLQALQDQVEASGAGMQVLADIFCQARNGPGDGLSFLRGLAAARSVLSRAADMVRDGLATDSEVATSAAQVLDSSGPLRRGLEVFLAKALAFDRTQLARLVHTAQNKTELSFLWMPEIRGGLPPFSMLDVGLAPSCDCLPSFLGQGYTRMCESIIQGTISRSMCQSMPLESVMSVFSTVFLGHAVGRRLPAIPANYFEDLWLQRLSQAMANNFSSGSGWQIVGSETAPDWILMVRPLMHIAVMAAMPGQPNLWQQVLQAPESLQACVLPFMPGDELAMVAAAMAQHENVGVYKCPKGHIYTIGNCSQPWSLAQCLECGAPIGGENHEAAQGNTRLERAGALAQQRGQARPGYLSVEIGAESSRQTWRNLSLWQLRSGRFFLHGLLSLGEALNPGRAQLGAGLTAKKLLERAQADWQLLKELEGCSSERLSEQLHALAQLSAKGLPSSLPAQSETARSELEAQWARHVAQARSWRPPARELDDMAVAQTRLRDELEERLAPGQVEDRDLALPLLLRRDREKPGAVRMQEILLEAPEQASAFPLLLMVLQREPDLVAVSNLQAVVDFQHFLMHRIRCRLSRRQAQSLSIREVIDKWVSPHERPHVQKLFQEACRAWNAVAPLVRNYECRQIELPPMPEHSEEIPVIRWLRSSREDCPSSLQAQILVRWLVQLHNDLLRRAAEAQGENPDSRPACRLSAALAPQFFHHQAGTAEQLARESAQPTLEGGRELAFDWALADATAQESFAAVRQVRAGEGDVDHFEFLGEGPASKQRLKRQEPLSAIASEALLRELGTPRSMEECLQQLLTMEAWLCLADAEEQSLAEYARTVMRIPVAELHAALDAVPISRLRAAIECLENHIASPLEGLAGTYRQALSADQRERLRPLLAATAAAMLQEWRRFLRGYLSDYKEPYPGDTCLCDFWDGDEYAWVAPLRELDLRLACFGPAYEEVSALTGN</sequence>
<keyword evidence="5" id="KW-0862">Zinc</keyword>
<dbReference type="PANTHER" id="PTHR22605:SF1">
    <property type="entry name" value="RZ-TYPE DOMAIN-CONTAINING PROTEIN"/>
    <property type="match status" value="1"/>
</dbReference>
<protein>
    <recommendedName>
        <fullName evidence="8">RZ-type domain-containing protein</fullName>
    </recommendedName>
</protein>
<dbReference type="InterPro" id="IPR003593">
    <property type="entry name" value="AAA+_ATPase"/>
</dbReference>
<dbReference type="GO" id="GO:0005737">
    <property type="term" value="C:cytoplasm"/>
    <property type="evidence" value="ECO:0007669"/>
    <property type="project" value="UniProtKB-SubCell"/>
</dbReference>
<evidence type="ECO:0000256" key="7">
    <source>
        <dbReference type="SAM" id="MobiDB-lite"/>
    </source>
</evidence>
<evidence type="ECO:0000313" key="10">
    <source>
        <dbReference type="Proteomes" id="UP000626109"/>
    </source>
</evidence>
<gene>
    <name evidence="9" type="ORF">PGLA2088_LOCUS4561</name>
</gene>
<name>A0A813I7F8_POLGL</name>
<keyword evidence="3" id="KW-0479">Metal-binding</keyword>
<dbReference type="Gene3D" id="3.40.50.300">
    <property type="entry name" value="P-loop containing nucleotide triphosphate hydrolases"/>
    <property type="match status" value="2"/>
</dbReference>
<dbReference type="GO" id="GO:0008270">
    <property type="term" value="F:zinc ion binding"/>
    <property type="evidence" value="ECO:0007669"/>
    <property type="project" value="UniProtKB-KW"/>
</dbReference>
<evidence type="ECO:0000256" key="4">
    <source>
        <dbReference type="ARBA" id="ARBA00022771"/>
    </source>
</evidence>
<dbReference type="InterPro" id="IPR046439">
    <property type="entry name" value="ZF_RZ_dom"/>
</dbReference>
<dbReference type="SMART" id="SM00382">
    <property type="entry name" value="AAA"/>
    <property type="match status" value="2"/>
</dbReference>
<dbReference type="PANTHER" id="PTHR22605">
    <property type="entry name" value="RZ-TYPE DOMAIN-CONTAINING PROTEIN"/>
    <property type="match status" value="1"/>
</dbReference>
<evidence type="ECO:0000256" key="6">
    <source>
        <dbReference type="ARBA" id="ARBA00022859"/>
    </source>
</evidence>
<feature type="compositionally biased region" description="Basic and acidic residues" evidence="7">
    <location>
        <begin position="3043"/>
        <end position="3055"/>
    </location>
</feature>
<dbReference type="GO" id="GO:0004842">
    <property type="term" value="F:ubiquitin-protein transferase activity"/>
    <property type="evidence" value="ECO:0007669"/>
    <property type="project" value="InterPro"/>
</dbReference>
<feature type="region of interest" description="Disordered" evidence="7">
    <location>
        <begin position="94"/>
        <end position="137"/>
    </location>
</feature>
<feature type="domain" description="RZ-type" evidence="8">
    <location>
        <begin position="4126"/>
        <end position="4203"/>
    </location>
</feature>
<comment type="subcellular location">
    <subcellularLocation>
        <location evidence="1">Cytoplasm</location>
    </subcellularLocation>
</comment>
<dbReference type="SUPFAM" id="SSF52540">
    <property type="entry name" value="P-loop containing nucleoside triphosphate hydrolases"/>
    <property type="match status" value="2"/>
</dbReference>
<evidence type="ECO:0000256" key="3">
    <source>
        <dbReference type="ARBA" id="ARBA00022723"/>
    </source>
</evidence>
<keyword evidence="2" id="KW-0963">Cytoplasm</keyword>
<evidence type="ECO:0000313" key="9">
    <source>
        <dbReference type="EMBL" id="CAE8646166.1"/>
    </source>
</evidence>
<keyword evidence="4" id="KW-0863">Zinc-finger</keyword>
<dbReference type="GO" id="GO:0002376">
    <property type="term" value="P:immune system process"/>
    <property type="evidence" value="ECO:0007669"/>
    <property type="project" value="UniProtKB-KW"/>
</dbReference>
<evidence type="ECO:0000256" key="2">
    <source>
        <dbReference type="ARBA" id="ARBA00022490"/>
    </source>
</evidence>
<dbReference type="PROSITE" id="PS51981">
    <property type="entry name" value="ZF_RZ"/>
    <property type="match status" value="1"/>
</dbReference>
<dbReference type="CDD" id="cd00009">
    <property type="entry name" value="AAA"/>
    <property type="match status" value="1"/>
</dbReference>
<evidence type="ECO:0000256" key="5">
    <source>
        <dbReference type="ARBA" id="ARBA00022833"/>
    </source>
</evidence>
<keyword evidence="6" id="KW-0391">Immunity</keyword>
<dbReference type="GO" id="GO:0016887">
    <property type="term" value="F:ATP hydrolysis activity"/>
    <property type="evidence" value="ECO:0007669"/>
    <property type="project" value="InterPro"/>
</dbReference>
<evidence type="ECO:0000256" key="1">
    <source>
        <dbReference type="ARBA" id="ARBA00004496"/>
    </source>
</evidence>
<accession>A0A813I7F8</accession>
<feature type="region of interest" description="Disordered" evidence="7">
    <location>
        <begin position="3021"/>
        <end position="3074"/>
    </location>
</feature>
<comment type="caution">
    <text evidence="9">The sequence shown here is derived from an EMBL/GenBank/DDBJ whole genome shotgun (WGS) entry which is preliminary data.</text>
</comment>
<evidence type="ECO:0000259" key="8">
    <source>
        <dbReference type="PROSITE" id="PS51981"/>
    </source>
</evidence>
<reference evidence="9" key="1">
    <citation type="submission" date="2021-02" db="EMBL/GenBank/DDBJ databases">
        <authorList>
            <person name="Dougan E. K."/>
            <person name="Rhodes N."/>
            <person name="Thang M."/>
            <person name="Chan C."/>
        </authorList>
    </citation>
    <scope>NUCLEOTIDE SEQUENCE</scope>
</reference>
<organism evidence="9 10">
    <name type="scientific">Polarella glacialis</name>
    <name type="common">Dinoflagellate</name>
    <dbReference type="NCBI Taxonomy" id="89957"/>
    <lineage>
        <taxon>Eukaryota</taxon>
        <taxon>Sar</taxon>
        <taxon>Alveolata</taxon>
        <taxon>Dinophyceae</taxon>
        <taxon>Suessiales</taxon>
        <taxon>Suessiaceae</taxon>
        <taxon>Polarella</taxon>
    </lineage>
</organism>
<dbReference type="InterPro" id="IPR027417">
    <property type="entry name" value="P-loop_NTPase"/>
</dbReference>
<dbReference type="InterPro" id="IPR031248">
    <property type="entry name" value="RNF213"/>
</dbReference>
<proteinExistence type="predicted"/>